<evidence type="ECO:0000256" key="7">
    <source>
        <dbReference type="ARBA" id="ARBA00022840"/>
    </source>
</evidence>
<dbReference type="InterPro" id="IPR020568">
    <property type="entry name" value="Ribosomal_Su5_D2-typ_SF"/>
</dbReference>
<evidence type="ECO:0000256" key="6">
    <source>
        <dbReference type="ARBA" id="ARBA00022777"/>
    </source>
</evidence>
<keyword evidence="9" id="KW-0414">Isoprene biosynthesis</keyword>
<dbReference type="InterPro" id="IPR014721">
    <property type="entry name" value="Ribsml_uS5_D2-typ_fold_subgr"/>
</dbReference>
<feature type="domain" description="GHMP kinase C-terminal" evidence="11">
    <location>
        <begin position="272"/>
        <end position="340"/>
    </location>
</feature>
<dbReference type="InterPro" id="IPR036554">
    <property type="entry name" value="GHMP_kinase_C_sf"/>
</dbReference>
<dbReference type="InterPro" id="IPR013750">
    <property type="entry name" value="GHMP_kinase_C_dom"/>
</dbReference>
<evidence type="ECO:0000256" key="1">
    <source>
        <dbReference type="ARBA" id="ARBA00009684"/>
    </source>
</evidence>
<comment type="catalytic activity">
    <reaction evidence="9">
        <text>4-CDP-2-C-methyl-D-erythritol + ATP = 4-CDP-2-C-methyl-D-erythritol 2-phosphate + ADP + H(+)</text>
        <dbReference type="Rhea" id="RHEA:18437"/>
        <dbReference type="ChEBI" id="CHEBI:15378"/>
        <dbReference type="ChEBI" id="CHEBI:30616"/>
        <dbReference type="ChEBI" id="CHEBI:57823"/>
        <dbReference type="ChEBI" id="CHEBI:57919"/>
        <dbReference type="ChEBI" id="CHEBI:456216"/>
        <dbReference type="EC" id="2.7.1.148"/>
    </reaction>
</comment>
<dbReference type="STRING" id="1121455.SAMN02745728_00633"/>
<proteinExistence type="inferred from homology"/>
<comment type="caution">
    <text evidence="9">Lacks conserved residue(s) required for the propagation of feature annotation.</text>
</comment>
<dbReference type="GO" id="GO:0050515">
    <property type="term" value="F:4-(cytidine 5'-diphospho)-2-C-methyl-D-erythritol kinase activity"/>
    <property type="evidence" value="ECO:0007669"/>
    <property type="project" value="UniProtKB-UniRule"/>
</dbReference>
<dbReference type="Gene3D" id="3.30.70.890">
    <property type="entry name" value="GHMP kinase, C-terminal domain"/>
    <property type="match status" value="1"/>
</dbReference>
<keyword evidence="4 9" id="KW-0808">Transferase</keyword>
<dbReference type="SUPFAM" id="SSF54211">
    <property type="entry name" value="Ribosomal protein S5 domain 2-like"/>
    <property type="match status" value="1"/>
</dbReference>
<keyword evidence="13" id="KW-1185">Reference proteome</keyword>
<evidence type="ECO:0000256" key="3">
    <source>
        <dbReference type="ARBA" id="ARBA00017473"/>
    </source>
</evidence>
<feature type="domain" description="GHMP kinase N-terminal" evidence="10">
    <location>
        <begin position="114"/>
        <end position="192"/>
    </location>
</feature>
<evidence type="ECO:0000313" key="12">
    <source>
        <dbReference type="EMBL" id="SHN55116.1"/>
    </source>
</evidence>
<protein>
    <recommendedName>
        <fullName evidence="3 9">4-diphosphocytidyl-2-C-methyl-D-erythritol kinase</fullName>
        <shortName evidence="9">CMK</shortName>
        <ecNumber evidence="2 9">2.7.1.148</ecNumber>
    </recommendedName>
    <alternativeName>
        <fullName evidence="8 9">4-(cytidine-5'-diphospho)-2-C-methyl-D-erythritol kinase</fullName>
    </alternativeName>
</protein>
<dbReference type="GO" id="GO:0005524">
    <property type="term" value="F:ATP binding"/>
    <property type="evidence" value="ECO:0007669"/>
    <property type="project" value="UniProtKB-UniRule"/>
</dbReference>
<dbReference type="SUPFAM" id="SSF55060">
    <property type="entry name" value="GHMP Kinase, C-terminal domain"/>
    <property type="match status" value="1"/>
</dbReference>
<evidence type="ECO:0000259" key="11">
    <source>
        <dbReference type="Pfam" id="PF08544"/>
    </source>
</evidence>
<keyword evidence="7 9" id="KW-0067">ATP-binding</keyword>
<dbReference type="EMBL" id="FRDI01000003">
    <property type="protein sequence ID" value="SHN55116.1"/>
    <property type="molecule type" value="Genomic_DNA"/>
</dbReference>
<dbReference type="PANTHER" id="PTHR43527">
    <property type="entry name" value="4-DIPHOSPHOCYTIDYL-2-C-METHYL-D-ERYTHRITOL KINASE, CHLOROPLASTIC"/>
    <property type="match status" value="1"/>
</dbReference>
<dbReference type="NCBIfam" id="TIGR00154">
    <property type="entry name" value="ispE"/>
    <property type="match status" value="1"/>
</dbReference>
<evidence type="ECO:0000256" key="4">
    <source>
        <dbReference type="ARBA" id="ARBA00022679"/>
    </source>
</evidence>
<feature type="active site" evidence="9">
    <location>
        <position position="46"/>
    </location>
</feature>
<dbReference type="HAMAP" id="MF_00061">
    <property type="entry name" value="IspE"/>
    <property type="match status" value="1"/>
</dbReference>
<feature type="active site" evidence="9">
    <location>
        <position position="186"/>
    </location>
</feature>
<dbReference type="RefSeq" id="WP_072696331.1">
    <property type="nucleotide sequence ID" value="NZ_FRDI01000003.1"/>
</dbReference>
<reference evidence="12 13" key="1">
    <citation type="submission" date="2016-12" db="EMBL/GenBank/DDBJ databases">
        <authorList>
            <person name="Song W.-J."/>
            <person name="Kurnit D.M."/>
        </authorList>
    </citation>
    <scope>NUCLEOTIDE SEQUENCE [LARGE SCALE GENOMIC DNA]</scope>
    <source>
        <strain evidence="12 13">DSM 11393</strain>
    </source>
</reference>
<dbReference type="InterPro" id="IPR006204">
    <property type="entry name" value="GHMP_kinase_N_dom"/>
</dbReference>
<dbReference type="PIRSF" id="PIRSF010376">
    <property type="entry name" value="IspE"/>
    <property type="match status" value="1"/>
</dbReference>
<dbReference type="Gene3D" id="3.30.230.10">
    <property type="match status" value="1"/>
</dbReference>
<organism evidence="12 13">
    <name type="scientific">Desulfovibrio litoralis DSM 11393</name>
    <dbReference type="NCBI Taxonomy" id="1121455"/>
    <lineage>
        <taxon>Bacteria</taxon>
        <taxon>Pseudomonadati</taxon>
        <taxon>Thermodesulfobacteriota</taxon>
        <taxon>Desulfovibrionia</taxon>
        <taxon>Desulfovibrionales</taxon>
        <taxon>Desulfovibrionaceae</taxon>
        <taxon>Desulfovibrio</taxon>
    </lineage>
</organism>
<dbReference type="Pfam" id="PF08544">
    <property type="entry name" value="GHMP_kinases_C"/>
    <property type="match status" value="1"/>
</dbReference>
<comment type="similarity">
    <text evidence="1 9">Belongs to the GHMP kinase family. IspE subfamily.</text>
</comment>
<keyword evidence="6 9" id="KW-0418">Kinase</keyword>
<dbReference type="UniPathway" id="UPA00056">
    <property type="reaction ID" value="UER00094"/>
</dbReference>
<evidence type="ECO:0000256" key="8">
    <source>
        <dbReference type="ARBA" id="ARBA00032554"/>
    </source>
</evidence>
<comment type="pathway">
    <text evidence="9">Isoprenoid biosynthesis; isopentenyl diphosphate biosynthesis via DXP pathway; isopentenyl diphosphate from 1-deoxy-D-xylulose 5-phosphate: step 3/6.</text>
</comment>
<evidence type="ECO:0000256" key="2">
    <source>
        <dbReference type="ARBA" id="ARBA00012052"/>
    </source>
</evidence>
<dbReference type="Pfam" id="PF00288">
    <property type="entry name" value="GHMP_kinases_N"/>
    <property type="match status" value="1"/>
</dbReference>
<evidence type="ECO:0000259" key="10">
    <source>
        <dbReference type="Pfam" id="PF00288"/>
    </source>
</evidence>
<dbReference type="EC" id="2.7.1.148" evidence="2 9"/>
<accession>A0A1M7S9G2</accession>
<name>A0A1M7S9G2_9BACT</name>
<keyword evidence="5 9" id="KW-0547">Nucleotide-binding</keyword>
<gene>
    <name evidence="9" type="primary">ispE</name>
    <name evidence="12" type="ORF">SAMN02745728_00633</name>
</gene>
<comment type="function">
    <text evidence="9">Catalyzes the phosphorylation of the position 2 hydroxy group of 4-diphosphocytidyl-2C-methyl-D-erythritol.</text>
</comment>
<dbReference type="OrthoDB" id="9809438at2"/>
<dbReference type="GO" id="GO:0016114">
    <property type="term" value="P:terpenoid biosynthetic process"/>
    <property type="evidence" value="ECO:0007669"/>
    <property type="project" value="UniProtKB-UniRule"/>
</dbReference>
<dbReference type="InterPro" id="IPR004424">
    <property type="entry name" value="IspE"/>
</dbReference>
<evidence type="ECO:0000256" key="5">
    <source>
        <dbReference type="ARBA" id="ARBA00022741"/>
    </source>
</evidence>
<evidence type="ECO:0000256" key="9">
    <source>
        <dbReference type="HAMAP-Rule" id="MF_00061"/>
    </source>
</evidence>
<dbReference type="AlphaFoldDB" id="A0A1M7S9G2"/>
<dbReference type="GO" id="GO:0019288">
    <property type="term" value="P:isopentenyl diphosphate biosynthetic process, methylerythritol 4-phosphate pathway"/>
    <property type="evidence" value="ECO:0007669"/>
    <property type="project" value="UniProtKB-UniRule"/>
</dbReference>
<sequence length="348" mass="39199">MSNRDNTIKTVKQQVFEPDFSFKNDFEQWYQNPKLSLPFIIQSGCKINLYLYITGILENGYHSLETLFIPLKNPKDTITFILEHKTYPTKLQFSSTDNGLSDENNTLTKAFAIYQKIRKQTSLEQTPQSTLKLHLEKNVPQGAGLGGSSANAATLILFLELLSRKLGLKPLSNKELVTIAETVGADVTIFLFNQTSLAKGIGEKLKPVDNPLKNTFLLLVYPDIKISTPWAYKAYDKNLKNNTIKFSSSKNIKKNNLFLKKVLTKEESFAISLFSQGIKSFNDFETVVFAEYPNLLKLKQQLYEIGASFAGMSGSGSSIFGVFHSDKNAEKAYQLITKTYKSTFLQCL</sequence>
<evidence type="ECO:0000313" key="13">
    <source>
        <dbReference type="Proteomes" id="UP000186469"/>
    </source>
</evidence>
<dbReference type="PANTHER" id="PTHR43527:SF2">
    <property type="entry name" value="4-DIPHOSPHOCYTIDYL-2-C-METHYL-D-ERYTHRITOL KINASE, CHLOROPLASTIC"/>
    <property type="match status" value="1"/>
</dbReference>
<dbReference type="Proteomes" id="UP000186469">
    <property type="component" value="Unassembled WGS sequence"/>
</dbReference>